<feature type="transmembrane region" description="Helical" evidence="1">
    <location>
        <begin position="35"/>
        <end position="55"/>
    </location>
</feature>
<feature type="transmembrane region" description="Helical" evidence="1">
    <location>
        <begin position="228"/>
        <end position="259"/>
    </location>
</feature>
<feature type="transmembrane region" description="Helical" evidence="1">
    <location>
        <begin position="12"/>
        <end position="29"/>
    </location>
</feature>
<dbReference type="Gene3D" id="1.20.1530.20">
    <property type="match status" value="1"/>
</dbReference>
<dbReference type="OrthoDB" id="9792271at2"/>
<evidence type="ECO:0000313" key="2">
    <source>
        <dbReference type="EMBL" id="PXW74375.1"/>
    </source>
</evidence>
<organism evidence="2 3">
    <name type="scientific">Blastomonas natatoria</name>
    <dbReference type="NCBI Taxonomy" id="34015"/>
    <lineage>
        <taxon>Bacteria</taxon>
        <taxon>Pseudomonadati</taxon>
        <taxon>Pseudomonadota</taxon>
        <taxon>Alphaproteobacteria</taxon>
        <taxon>Sphingomonadales</taxon>
        <taxon>Sphingomonadaceae</taxon>
        <taxon>Blastomonas</taxon>
    </lineage>
</organism>
<dbReference type="PIRSF" id="PIRSF026166">
    <property type="entry name" value="UCP026166"/>
    <property type="match status" value="1"/>
</dbReference>
<feature type="transmembrane region" description="Helical" evidence="1">
    <location>
        <begin position="67"/>
        <end position="90"/>
    </location>
</feature>
<proteinExistence type="predicted"/>
<dbReference type="InterPro" id="IPR016833">
    <property type="entry name" value="Put_Na-Bile_cotransptr"/>
</dbReference>
<evidence type="ECO:0000313" key="3">
    <source>
        <dbReference type="Proteomes" id="UP000248014"/>
    </source>
</evidence>
<keyword evidence="1" id="KW-0472">Membrane</keyword>
<reference evidence="2 3" key="1">
    <citation type="submission" date="2018-05" db="EMBL/GenBank/DDBJ databases">
        <title>Genomic Encyclopedia of Type Strains, Phase IV (KMG-IV): sequencing the most valuable type-strain genomes for metagenomic binning, comparative biology and taxonomic classification.</title>
        <authorList>
            <person name="Goeker M."/>
        </authorList>
    </citation>
    <scope>NUCLEOTIDE SEQUENCE [LARGE SCALE GENOMIC DNA]</scope>
    <source>
        <strain evidence="2 3">DSM 3183</strain>
    </source>
</reference>
<comment type="caution">
    <text evidence="2">The sequence shown here is derived from an EMBL/GenBank/DDBJ whole genome shotgun (WGS) entry which is preliminary data.</text>
</comment>
<keyword evidence="1" id="KW-0812">Transmembrane</keyword>
<dbReference type="Proteomes" id="UP000248014">
    <property type="component" value="Unassembled WGS sequence"/>
</dbReference>
<dbReference type="EMBL" id="QJJM01000008">
    <property type="protein sequence ID" value="PXW74375.1"/>
    <property type="molecule type" value="Genomic_DNA"/>
</dbReference>
<dbReference type="PANTHER" id="PTHR18640">
    <property type="entry name" value="SOLUTE CARRIER FAMILY 10 MEMBER 7"/>
    <property type="match status" value="1"/>
</dbReference>
<feature type="transmembrane region" description="Helical" evidence="1">
    <location>
        <begin position="280"/>
        <end position="302"/>
    </location>
</feature>
<feature type="transmembrane region" description="Helical" evidence="1">
    <location>
        <begin position="132"/>
        <end position="158"/>
    </location>
</feature>
<dbReference type="RefSeq" id="WP_110299071.1">
    <property type="nucleotide sequence ID" value="NZ_QJJM01000008.1"/>
</dbReference>
<sequence length="323" mass="33340">MSILTRLVPDRFVLMLLLTVAVAAVLPVTGEAAFYAGYGVSVAIFLLFFLHGLRLPRAEVIVAMKNWRLQGLIFAFTFAFMPVLGLAAAYAPSGLLPHGLVVGLLFLGILPSTVQSAISYSSLAGGNIAASVMASALLNLAGILMTPLLVVLLIGAGGGAAISSDTVIKILSILLLPFALGQIAQGWLGAWALRNKPLLTMLDRTAIALAVYVAFSSAVAGGKMQALGWGVIALLCAVILVMLVLAMIAAWGLGGMIGLPRADRISLLFAGSHKSIATGAPLAAILFAGPQAGIVILPALIYHQLQLVLSAPLASRLARATDS</sequence>
<gene>
    <name evidence="2" type="ORF">C7451_10836</name>
</gene>
<keyword evidence="1" id="KW-1133">Transmembrane helix</keyword>
<keyword evidence="3" id="KW-1185">Reference proteome</keyword>
<protein>
    <submittedName>
        <fullName evidence="2">Sodium/bile acid cotransporter 7</fullName>
    </submittedName>
</protein>
<feature type="transmembrane region" description="Helical" evidence="1">
    <location>
        <begin position="96"/>
        <end position="120"/>
    </location>
</feature>
<dbReference type="AlphaFoldDB" id="A0A2V3V2B3"/>
<dbReference type="Pfam" id="PF13593">
    <property type="entry name" value="SBF_like"/>
    <property type="match status" value="1"/>
</dbReference>
<accession>A0A2V3V2B3</accession>
<feature type="transmembrane region" description="Helical" evidence="1">
    <location>
        <begin position="170"/>
        <end position="193"/>
    </location>
</feature>
<evidence type="ECO:0000256" key="1">
    <source>
        <dbReference type="SAM" id="Phobius"/>
    </source>
</evidence>
<dbReference type="PANTHER" id="PTHR18640:SF5">
    <property type="entry name" value="SODIUM_BILE ACID COTRANSPORTER 7"/>
    <property type="match status" value="1"/>
</dbReference>
<dbReference type="GO" id="GO:0005886">
    <property type="term" value="C:plasma membrane"/>
    <property type="evidence" value="ECO:0007669"/>
    <property type="project" value="TreeGrafter"/>
</dbReference>
<feature type="transmembrane region" description="Helical" evidence="1">
    <location>
        <begin position="205"/>
        <end position="222"/>
    </location>
</feature>
<name>A0A2V3V2B3_9SPHN</name>
<dbReference type="InterPro" id="IPR038770">
    <property type="entry name" value="Na+/solute_symporter_sf"/>
</dbReference>